<dbReference type="InterPro" id="IPR002525">
    <property type="entry name" value="Transp_IS110-like_N"/>
</dbReference>
<name>A0AAJ1R868_9FLAO</name>
<dbReference type="InterPro" id="IPR047650">
    <property type="entry name" value="Transpos_IS110"/>
</dbReference>
<feature type="coiled-coil region" evidence="1">
    <location>
        <begin position="141"/>
        <end position="197"/>
    </location>
</feature>
<dbReference type="EMBL" id="JAUHGV010000045">
    <property type="protein sequence ID" value="MDN4015017.1"/>
    <property type="molecule type" value="Genomic_DNA"/>
</dbReference>
<evidence type="ECO:0000259" key="3">
    <source>
        <dbReference type="Pfam" id="PF02371"/>
    </source>
</evidence>
<evidence type="ECO:0000259" key="2">
    <source>
        <dbReference type="Pfam" id="PF01548"/>
    </source>
</evidence>
<feature type="domain" description="Transposase IS116/IS110/IS902 C-terminal" evidence="3">
    <location>
        <begin position="206"/>
        <end position="290"/>
    </location>
</feature>
<dbReference type="PANTHER" id="PTHR33055">
    <property type="entry name" value="TRANSPOSASE FOR INSERTION SEQUENCE ELEMENT IS1111A"/>
    <property type="match status" value="1"/>
</dbReference>
<dbReference type="GO" id="GO:0003677">
    <property type="term" value="F:DNA binding"/>
    <property type="evidence" value="ECO:0007669"/>
    <property type="project" value="InterPro"/>
</dbReference>
<dbReference type="Pfam" id="PF01548">
    <property type="entry name" value="DEDD_Tnp_IS110"/>
    <property type="match status" value="1"/>
</dbReference>
<sequence length="344" mass="39831">MKQKYVIGIDVSKSKLDCAVMDFEYNILYEMIIPNTEKRIFSFLKDIMELLKITKEELMICCENTGIYNRPLELFCTQSDYLLWVEHPVKIKKASSDLRGKDDRKDARRIAEYAVRYRDKTLRYKEPCQVVKQMNVLSKSRDSLLVQKTALENQLREAKSHDPFEFKILSQSFSKILKTLVSEIKKIEKQLSTLIESEGEIKNNKDLLVSIPGIGVQTAINFIIITDNFKNFENAKHLACYAGVVPFKNQSGTIVKKERISKMANQKLEKLLHLSAMATIRADKELKAYFVRKVELGKNKMSVLNAIRNKLVHRIMAVIKRQQPYLSQKEFLSTKNSDFTCLLT</sequence>
<evidence type="ECO:0000313" key="4">
    <source>
        <dbReference type="EMBL" id="MDN4015017.1"/>
    </source>
</evidence>
<dbReference type="RefSeq" id="WP_214588730.1">
    <property type="nucleotide sequence ID" value="NZ_JAUHGV010000045.1"/>
</dbReference>
<evidence type="ECO:0000256" key="1">
    <source>
        <dbReference type="SAM" id="Coils"/>
    </source>
</evidence>
<dbReference type="Proteomes" id="UP001225933">
    <property type="component" value="Unassembled WGS sequence"/>
</dbReference>
<dbReference type="NCBIfam" id="NF033542">
    <property type="entry name" value="transpos_IS110"/>
    <property type="match status" value="1"/>
</dbReference>
<accession>A0AAJ1R868</accession>
<protein>
    <submittedName>
        <fullName evidence="4">IS110 family transposase</fullName>
    </submittedName>
</protein>
<evidence type="ECO:0000313" key="5">
    <source>
        <dbReference type="Proteomes" id="UP001225933"/>
    </source>
</evidence>
<reference evidence="4" key="1">
    <citation type="submission" date="2023-06" db="EMBL/GenBank/DDBJ databases">
        <title>Two Chryseobacterium gambrini strains from China.</title>
        <authorList>
            <person name="Zeng J."/>
            <person name="Wu Y."/>
        </authorList>
    </citation>
    <scope>NUCLEOTIDE SEQUENCE</scope>
    <source>
        <strain evidence="4">SQ219</strain>
    </source>
</reference>
<dbReference type="GO" id="GO:0004803">
    <property type="term" value="F:transposase activity"/>
    <property type="evidence" value="ECO:0007669"/>
    <property type="project" value="InterPro"/>
</dbReference>
<proteinExistence type="predicted"/>
<dbReference type="Pfam" id="PF02371">
    <property type="entry name" value="Transposase_20"/>
    <property type="match status" value="1"/>
</dbReference>
<gene>
    <name evidence="4" type="ORF">QX233_21335</name>
</gene>
<dbReference type="InterPro" id="IPR003346">
    <property type="entry name" value="Transposase_20"/>
</dbReference>
<dbReference type="PANTHER" id="PTHR33055:SF3">
    <property type="entry name" value="PUTATIVE TRANSPOSASE FOR IS117-RELATED"/>
    <property type="match status" value="1"/>
</dbReference>
<dbReference type="AlphaFoldDB" id="A0AAJ1R868"/>
<organism evidence="4 5">
    <name type="scientific">Chryseobacterium gambrini</name>
    <dbReference type="NCBI Taxonomy" id="373672"/>
    <lineage>
        <taxon>Bacteria</taxon>
        <taxon>Pseudomonadati</taxon>
        <taxon>Bacteroidota</taxon>
        <taxon>Flavobacteriia</taxon>
        <taxon>Flavobacteriales</taxon>
        <taxon>Weeksellaceae</taxon>
        <taxon>Chryseobacterium group</taxon>
        <taxon>Chryseobacterium</taxon>
    </lineage>
</organism>
<feature type="domain" description="Transposase IS110-like N-terminal" evidence="2">
    <location>
        <begin position="7"/>
        <end position="157"/>
    </location>
</feature>
<keyword evidence="1" id="KW-0175">Coiled coil</keyword>
<comment type="caution">
    <text evidence="4">The sequence shown here is derived from an EMBL/GenBank/DDBJ whole genome shotgun (WGS) entry which is preliminary data.</text>
</comment>
<dbReference type="GO" id="GO:0006313">
    <property type="term" value="P:DNA transposition"/>
    <property type="evidence" value="ECO:0007669"/>
    <property type="project" value="InterPro"/>
</dbReference>